<proteinExistence type="predicted"/>
<dbReference type="AlphaFoldDB" id="A0AA47MLL8"/>
<dbReference type="InterPro" id="IPR002110">
    <property type="entry name" value="Ankyrin_rpt"/>
</dbReference>
<dbReference type="SMART" id="SM00248">
    <property type="entry name" value="ANK"/>
    <property type="match status" value="1"/>
</dbReference>
<dbReference type="EMBL" id="JAOPHQ010003698">
    <property type="protein sequence ID" value="KAK0142330.1"/>
    <property type="molecule type" value="Genomic_DNA"/>
</dbReference>
<dbReference type="PROSITE" id="PS50088">
    <property type="entry name" value="ANK_REPEAT"/>
    <property type="match status" value="1"/>
</dbReference>
<keyword evidence="1" id="KW-0040">ANK repeat</keyword>
<keyword evidence="3" id="KW-1185">Reference proteome</keyword>
<dbReference type="PANTHER" id="PTHR24176">
    <property type="entry name" value="ANKYRIN REPEAT DOMAIN-CONTAINING PROTEIN 31-RELATED"/>
    <property type="match status" value="1"/>
</dbReference>
<protein>
    <submittedName>
        <fullName evidence="2">Ankyrin repeat domain-containing protein 31</fullName>
    </submittedName>
</protein>
<gene>
    <name evidence="2" type="primary">ANKRD31_1</name>
    <name evidence="2" type="ORF">N1851_019981</name>
</gene>
<dbReference type="PANTHER" id="PTHR24176:SF14">
    <property type="entry name" value="ANKYRIN REPEAT DOMAIN-CONTAINING PROTEIN 31"/>
    <property type="match status" value="1"/>
</dbReference>
<reference evidence="2" key="1">
    <citation type="journal article" date="2023" name="Front. Mar. Sci.">
        <title>A new Merluccius polli reference genome to investigate the effects of global change in West African waters.</title>
        <authorList>
            <person name="Mateo J.L."/>
            <person name="Blanco-Fernandez C."/>
            <person name="Garcia-Vazquez E."/>
            <person name="Machado-Schiaffino G."/>
        </authorList>
    </citation>
    <scope>NUCLEOTIDE SEQUENCE</scope>
    <source>
        <strain evidence="2">C29</strain>
        <tissue evidence="2">Fin</tissue>
    </source>
</reference>
<dbReference type="SUPFAM" id="SSF48403">
    <property type="entry name" value="Ankyrin repeat"/>
    <property type="match status" value="1"/>
</dbReference>
<evidence type="ECO:0000313" key="3">
    <source>
        <dbReference type="Proteomes" id="UP001174136"/>
    </source>
</evidence>
<dbReference type="Proteomes" id="UP001174136">
    <property type="component" value="Unassembled WGS sequence"/>
</dbReference>
<evidence type="ECO:0000313" key="2">
    <source>
        <dbReference type="EMBL" id="KAK0142330.1"/>
    </source>
</evidence>
<sequence>MQTVEGPAGLDNNLKMCNIVSVSPLSGEADIQETNVRSIIQTSKQPHSGEERQVNDNEKALSAINSSCVKNASTSLDNSDDLYEINITNSAIQLFPETYPMTIERQHDLQLVQKILSEDTSEENDACPTNNHWHEEGLLTYQDSANPTNLPKDDLCSPCTTDSDCTMISELDSIYPFSHLGGQVHEASTVSVKAYKQQDEGLEPFESCNDGNGSSTSDCSISLLHDSDIGLARVDIGTINIQIHDSYSQDSNLKKKTKEKRQKSKGRLGLCQKRPPKLSNTWISKHTNKKGIAPFTSKTGQMKNVNFKNAFGESRLHLACKKGDLALVKALIQAGSDVNTKDNAG</sequence>
<dbReference type="InterPro" id="IPR042334">
    <property type="entry name" value="ANKRD31"/>
</dbReference>
<comment type="caution">
    <text evidence="2">The sequence shown here is derived from an EMBL/GenBank/DDBJ whole genome shotgun (WGS) entry which is preliminary data.</text>
</comment>
<evidence type="ECO:0000256" key="1">
    <source>
        <dbReference type="PROSITE-ProRule" id="PRU00023"/>
    </source>
</evidence>
<organism evidence="2 3">
    <name type="scientific">Merluccius polli</name>
    <name type="common">Benguela hake</name>
    <name type="synonym">Merluccius cadenati</name>
    <dbReference type="NCBI Taxonomy" id="89951"/>
    <lineage>
        <taxon>Eukaryota</taxon>
        <taxon>Metazoa</taxon>
        <taxon>Chordata</taxon>
        <taxon>Craniata</taxon>
        <taxon>Vertebrata</taxon>
        <taxon>Euteleostomi</taxon>
        <taxon>Actinopterygii</taxon>
        <taxon>Neopterygii</taxon>
        <taxon>Teleostei</taxon>
        <taxon>Neoteleostei</taxon>
        <taxon>Acanthomorphata</taxon>
        <taxon>Zeiogadaria</taxon>
        <taxon>Gadariae</taxon>
        <taxon>Gadiformes</taxon>
        <taxon>Gadoidei</taxon>
        <taxon>Merlucciidae</taxon>
        <taxon>Merluccius</taxon>
    </lineage>
</organism>
<accession>A0AA47MLL8</accession>
<dbReference type="InterPro" id="IPR036770">
    <property type="entry name" value="Ankyrin_rpt-contain_sf"/>
</dbReference>
<feature type="repeat" description="ANK" evidence="1">
    <location>
        <begin position="311"/>
        <end position="343"/>
    </location>
</feature>
<name>A0AA47MLL8_MERPO</name>
<dbReference type="PROSITE" id="PS50297">
    <property type="entry name" value="ANK_REP_REGION"/>
    <property type="match status" value="1"/>
</dbReference>
<dbReference type="Gene3D" id="1.25.40.20">
    <property type="entry name" value="Ankyrin repeat-containing domain"/>
    <property type="match status" value="1"/>
</dbReference>
<dbReference type="Pfam" id="PF00023">
    <property type="entry name" value="Ank"/>
    <property type="match status" value="1"/>
</dbReference>